<reference evidence="6 7" key="1">
    <citation type="submission" date="2020-02" db="EMBL/GenBank/DDBJ databases">
        <title>Sequencing the genomes of 1000 actinobacteria strains.</title>
        <authorList>
            <person name="Klenk H.-P."/>
        </authorList>
    </citation>
    <scope>NUCLEOTIDE SEQUENCE [LARGE SCALE GENOMIC DNA]</scope>
    <source>
        <strain evidence="6 7">DSM 27960</strain>
    </source>
</reference>
<dbReference type="Proteomes" id="UP000541033">
    <property type="component" value="Unassembled WGS sequence"/>
</dbReference>
<keyword evidence="1" id="KW-0805">Transcription regulation</keyword>
<dbReference type="EMBL" id="JAAMOX010000002">
    <property type="protein sequence ID" value="NIH54418.1"/>
    <property type="molecule type" value="Genomic_DNA"/>
</dbReference>
<accession>A0A7X5R2D7</accession>
<dbReference type="PROSITE" id="PS50932">
    <property type="entry name" value="HTH_LACI_2"/>
    <property type="match status" value="1"/>
</dbReference>
<proteinExistence type="predicted"/>
<dbReference type="PANTHER" id="PTHR30146:SF109">
    <property type="entry name" value="HTH-TYPE TRANSCRIPTIONAL REGULATOR GALS"/>
    <property type="match status" value="1"/>
</dbReference>
<dbReference type="PRINTS" id="PR00036">
    <property type="entry name" value="HTHLACI"/>
</dbReference>
<dbReference type="PROSITE" id="PS00356">
    <property type="entry name" value="HTH_LACI_1"/>
    <property type="match status" value="1"/>
</dbReference>
<dbReference type="SUPFAM" id="SSF53822">
    <property type="entry name" value="Periplasmic binding protein-like I"/>
    <property type="match status" value="1"/>
</dbReference>
<name>A0A7X5R2D7_9MICO</name>
<protein>
    <submittedName>
        <fullName evidence="6">DNA-binding LacI/PurR family transcriptional regulator</fullName>
    </submittedName>
</protein>
<dbReference type="AlphaFoldDB" id="A0A7X5R2D7"/>
<feature type="domain" description="HTH cro/C1-type" evidence="5">
    <location>
        <begin position="3"/>
        <end position="46"/>
    </location>
</feature>
<evidence type="ECO:0000259" key="5">
    <source>
        <dbReference type="PROSITE" id="PS50943"/>
    </source>
</evidence>
<dbReference type="Gene3D" id="3.40.50.2300">
    <property type="match status" value="2"/>
</dbReference>
<comment type="caution">
    <text evidence="6">The sequence shown here is derived from an EMBL/GenBank/DDBJ whole genome shotgun (WGS) entry which is preliminary data.</text>
</comment>
<sequence length="345" mass="36671">MASIDDVARHAGVSTATVSRVLNGKNTVSTTTAEKVLAAVNALDYVMSSSASGLASGRTKNIGVVVPELTRWYFTNVVEGIASGLLHHGYDLTVYSLRDGGSARRSVFEQSLLRQRVDAFIAISQELTNDELAKLRALNKPLVGVGGPLPGVHTLSIDDVAVSTEATQHLINLGHTRIAHISGTVEFEADFHLPTNRRSGYEAALTAAGIPIPHDLQAAADFTIPGGYGATQQLLTLGDRRPTAIFVSSDEMAIGSILAIREAGLTVGRDVSVVGIDNYELSDYFGLTTVAQYPQDQGRQAVELLMNVLQPGRPVSTNLITPLTTELLVRSSTGPAPSTDRKTRT</sequence>
<dbReference type="SUPFAM" id="SSF47413">
    <property type="entry name" value="lambda repressor-like DNA-binding domains"/>
    <property type="match status" value="1"/>
</dbReference>
<dbReference type="Pfam" id="PF13377">
    <property type="entry name" value="Peripla_BP_3"/>
    <property type="match status" value="1"/>
</dbReference>
<keyword evidence="3" id="KW-0804">Transcription</keyword>
<dbReference type="PANTHER" id="PTHR30146">
    <property type="entry name" value="LACI-RELATED TRANSCRIPTIONAL REPRESSOR"/>
    <property type="match status" value="1"/>
</dbReference>
<dbReference type="InterPro" id="IPR010982">
    <property type="entry name" value="Lambda_DNA-bd_dom_sf"/>
</dbReference>
<dbReference type="InterPro" id="IPR046335">
    <property type="entry name" value="LacI/GalR-like_sensor"/>
</dbReference>
<dbReference type="InterPro" id="IPR001387">
    <property type="entry name" value="Cro/C1-type_HTH"/>
</dbReference>
<dbReference type="GO" id="GO:0000976">
    <property type="term" value="F:transcription cis-regulatory region binding"/>
    <property type="evidence" value="ECO:0007669"/>
    <property type="project" value="TreeGrafter"/>
</dbReference>
<dbReference type="PROSITE" id="PS50943">
    <property type="entry name" value="HTH_CROC1"/>
    <property type="match status" value="1"/>
</dbReference>
<dbReference type="InterPro" id="IPR000843">
    <property type="entry name" value="HTH_LacI"/>
</dbReference>
<dbReference type="SMART" id="SM00354">
    <property type="entry name" value="HTH_LACI"/>
    <property type="match status" value="1"/>
</dbReference>
<gene>
    <name evidence="6" type="ORF">FHX76_002314</name>
</gene>
<evidence type="ECO:0000256" key="2">
    <source>
        <dbReference type="ARBA" id="ARBA00023125"/>
    </source>
</evidence>
<feature type="domain" description="HTH lacI-type" evidence="4">
    <location>
        <begin position="2"/>
        <end position="56"/>
    </location>
</feature>
<organism evidence="6 7">
    <name type="scientific">Lysinibacter cavernae</name>
    <dbReference type="NCBI Taxonomy" id="1640652"/>
    <lineage>
        <taxon>Bacteria</taxon>
        <taxon>Bacillati</taxon>
        <taxon>Actinomycetota</taxon>
        <taxon>Actinomycetes</taxon>
        <taxon>Micrococcales</taxon>
        <taxon>Microbacteriaceae</taxon>
        <taxon>Lysinibacter</taxon>
    </lineage>
</organism>
<dbReference type="CDD" id="cd06267">
    <property type="entry name" value="PBP1_LacI_sugar_binding-like"/>
    <property type="match status" value="1"/>
</dbReference>
<evidence type="ECO:0000313" key="7">
    <source>
        <dbReference type="Proteomes" id="UP000541033"/>
    </source>
</evidence>
<dbReference type="Gene3D" id="1.10.260.40">
    <property type="entry name" value="lambda repressor-like DNA-binding domains"/>
    <property type="match status" value="1"/>
</dbReference>
<keyword evidence="7" id="KW-1185">Reference proteome</keyword>
<dbReference type="InterPro" id="IPR028082">
    <property type="entry name" value="Peripla_BP_I"/>
</dbReference>
<dbReference type="Pfam" id="PF00356">
    <property type="entry name" value="LacI"/>
    <property type="match status" value="1"/>
</dbReference>
<dbReference type="CDD" id="cd01392">
    <property type="entry name" value="HTH_LacI"/>
    <property type="match status" value="1"/>
</dbReference>
<evidence type="ECO:0000256" key="3">
    <source>
        <dbReference type="ARBA" id="ARBA00023163"/>
    </source>
</evidence>
<evidence type="ECO:0000259" key="4">
    <source>
        <dbReference type="PROSITE" id="PS50932"/>
    </source>
</evidence>
<evidence type="ECO:0000256" key="1">
    <source>
        <dbReference type="ARBA" id="ARBA00023015"/>
    </source>
</evidence>
<evidence type="ECO:0000313" key="6">
    <source>
        <dbReference type="EMBL" id="NIH54418.1"/>
    </source>
</evidence>
<keyword evidence="2 6" id="KW-0238">DNA-binding</keyword>
<dbReference type="GO" id="GO:0003700">
    <property type="term" value="F:DNA-binding transcription factor activity"/>
    <property type="evidence" value="ECO:0007669"/>
    <property type="project" value="TreeGrafter"/>
</dbReference>